<evidence type="ECO:0000256" key="1">
    <source>
        <dbReference type="SAM" id="Phobius"/>
    </source>
</evidence>
<dbReference type="Proteomes" id="UP000095287">
    <property type="component" value="Unplaced"/>
</dbReference>
<feature type="transmembrane region" description="Helical" evidence="1">
    <location>
        <begin position="73"/>
        <end position="92"/>
    </location>
</feature>
<organism evidence="2 3">
    <name type="scientific">Steinernema glaseri</name>
    <dbReference type="NCBI Taxonomy" id="37863"/>
    <lineage>
        <taxon>Eukaryota</taxon>
        <taxon>Metazoa</taxon>
        <taxon>Ecdysozoa</taxon>
        <taxon>Nematoda</taxon>
        <taxon>Chromadorea</taxon>
        <taxon>Rhabditida</taxon>
        <taxon>Tylenchina</taxon>
        <taxon>Panagrolaimomorpha</taxon>
        <taxon>Strongyloidoidea</taxon>
        <taxon>Steinernematidae</taxon>
        <taxon>Steinernema</taxon>
    </lineage>
</organism>
<dbReference type="WBParaSite" id="L893_g9416.t1">
    <property type="protein sequence ID" value="L893_g9416.t1"/>
    <property type="gene ID" value="L893_g9416"/>
</dbReference>
<feature type="transmembrane region" description="Helical" evidence="1">
    <location>
        <begin position="12"/>
        <end position="35"/>
    </location>
</feature>
<dbReference type="AlphaFoldDB" id="A0A1I8ATU3"/>
<sequence length="124" mass="13816">MCGLMRVKTGIICWGVFCIFVGLFLLLCYLADYLAGYPRSSGTFGSLISLVAGVFTVYGALNRRPNFLLPQMMTGVYAILFAIVAVPFHIIYMTSDGRTPAERADEKEHVVIVKPQTMFHCLLR</sequence>
<proteinExistence type="predicted"/>
<evidence type="ECO:0000313" key="2">
    <source>
        <dbReference type="Proteomes" id="UP000095287"/>
    </source>
</evidence>
<feature type="transmembrane region" description="Helical" evidence="1">
    <location>
        <begin position="41"/>
        <end position="61"/>
    </location>
</feature>
<protein>
    <submittedName>
        <fullName evidence="3">Aa_trans domain-containing protein</fullName>
    </submittedName>
</protein>
<keyword evidence="1" id="KW-0472">Membrane</keyword>
<keyword evidence="1" id="KW-1133">Transmembrane helix</keyword>
<reference evidence="3" key="1">
    <citation type="submission" date="2016-11" db="UniProtKB">
        <authorList>
            <consortium name="WormBaseParasite"/>
        </authorList>
    </citation>
    <scope>IDENTIFICATION</scope>
</reference>
<evidence type="ECO:0000313" key="3">
    <source>
        <dbReference type="WBParaSite" id="L893_g9416.t1"/>
    </source>
</evidence>
<name>A0A1I8ATU3_9BILA</name>
<keyword evidence="1" id="KW-0812">Transmembrane</keyword>
<accession>A0A1I8ATU3</accession>
<keyword evidence="2" id="KW-1185">Reference proteome</keyword>